<dbReference type="PANTHER" id="PTHR21373">
    <property type="entry name" value="GLUCOSE REPRESSIBLE PROTEIN MAK10"/>
    <property type="match status" value="1"/>
</dbReference>
<comment type="caution">
    <text evidence="6">The sequence shown here is derived from an EMBL/GenBank/DDBJ whole genome shotgun (WGS) entry which is preliminary data.</text>
</comment>
<accession>A0AAV5RD56</accession>
<protein>
    <submittedName>
        <fullName evidence="6">Mak10 protein</fullName>
    </submittedName>
</protein>
<comment type="subcellular location">
    <subcellularLocation>
        <location evidence="1">Cytoplasm</location>
    </subcellularLocation>
</comment>
<evidence type="ECO:0000256" key="3">
    <source>
        <dbReference type="ARBA" id="ARBA00022490"/>
    </source>
</evidence>
<dbReference type="PANTHER" id="PTHR21373:SF0">
    <property type="entry name" value="N-ALPHA-ACETYLTRANSFERASE 35, NATC AUXILIARY SUBUNIT"/>
    <property type="match status" value="1"/>
</dbReference>
<dbReference type="Pfam" id="PF25789">
    <property type="entry name" value="TPR_NAA35"/>
    <property type="match status" value="1"/>
</dbReference>
<dbReference type="InterPro" id="IPR057983">
    <property type="entry name" value="NAA35-like_N"/>
</dbReference>
<keyword evidence="3" id="KW-0963">Cytoplasm</keyword>
<evidence type="ECO:0000259" key="4">
    <source>
        <dbReference type="Pfam" id="PF04112"/>
    </source>
</evidence>
<dbReference type="GO" id="GO:0031417">
    <property type="term" value="C:NatC complex"/>
    <property type="evidence" value="ECO:0007669"/>
    <property type="project" value="InterPro"/>
</dbReference>
<sequence length="671" mass="76581">MAENKDRTPHLFANDWYEDITDQFTKDVSKLSNGEMIENTNFRLSDTLAAFQIGTHKIDTGSPSEYKTLSEELLKAHSDYPINDDKRGKEFLNQLVGLEMAWHYGHSLLQTVISNLEVEELIRTLENLKKNNMDYLEAIRLYIKSLDLTDVESLAKIGTVALIKSISVSCNIAGKDGVGALFPEEDLHFDAYGVYLLDDYPLQEVVELVDQARKSASKCGFLEMSKHFEMYSLWLTVLKQKINKNTQNIVRLQKLVESTLSEEDEVEDVKSYLSRGCQARFNNSSIRQPLVNFSVKDSKNHWIKILTAMVKFAPVYNIERSVDLTGFYLQFCSRQEPAIVRAMAKFLVSENNILSQPARTWCQHDIYEVTPLEITPNKTKAKKNKKTLESEFLSQAVLCYTDLLTVFCRNRTRFREGLATLVLSFDSLQVSAQKADTQLIVEEKEAQFTLAHWTYLRKLQTMIWVIFLAFESDCVSYSEMGYCFWYVHILCQQLLAHLGRMRSKFETAGKNARDQPGYGYLVSLELEMQMLAQLSSAEFMLFIALHKLKPPHQRKHSSDDAVFRLRFQMFDSVAIPEMPKLESYKELYEALDVTTALKGAASGALSVRNLLSQLGSLANDNEDIPKLKRSSIGLGIAVSTVIKLGEQPIEVELQHEGYHNYFPVPNITSKK</sequence>
<gene>
    <name evidence="6" type="ORF">DASB73_001490</name>
</gene>
<feature type="domain" description="NAA35-like TPR repeats" evidence="5">
    <location>
        <begin position="323"/>
        <end position="664"/>
    </location>
</feature>
<feature type="domain" description="NAA35-like N-terminal" evidence="4">
    <location>
        <begin position="34"/>
        <end position="206"/>
    </location>
</feature>
<evidence type="ECO:0000313" key="6">
    <source>
        <dbReference type="EMBL" id="GMM49191.1"/>
    </source>
</evidence>
<reference evidence="6 7" key="1">
    <citation type="journal article" date="2023" name="Elife">
        <title>Identification of key yeast species and microbe-microbe interactions impacting larval growth of Drosophila in the wild.</title>
        <authorList>
            <person name="Mure A."/>
            <person name="Sugiura Y."/>
            <person name="Maeda R."/>
            <person name="Honda K."/>
            <person name="Sakurai N."/>
            <person name="Takahashi Y."/>
            <person name="Watada M."/>
            <person name="Katoh T."/>
            <person name="Gotoh A."/>
            <person name="Gotoh Y."/>
            <person name="Taniguchi I."/>
            <person name="Nakamura K."/>
            <person name="Hayashi T."/>
            <person name="Katayama T."/>
            <person name="Uemura T."/>
            <person name="Hattori Y."/>
        </authorList>
    </citation>
    <scope>NUCLEOTIDE SEQUENCE [LARGE SCALE GENOMIC DNA]</scope>
    <source>
        <strain evidence="6 7">SB-73</strain>
    </source>
</reference>
<comment type="similarity">
    <text evidence="2">Belongs to the MAK10 family.</text>
</comment>
<proteinExistence type="inferred from homology"/>
<keyword evidence="7" id="KW-1185">Reference proteome</keyword>
<evidence type="ECO:0000313" key="7">
    <source>
        <dbReference type="Proteomes" id="UP001362899"/>
    </source>
</evidence>
<name>A0AAV5RD56_STABA</name>
<evidence type="ECO:0000256" key="2">
    <source>
        <dbReference type="ARBA" id="ARBA00006289"/>
    </source>
</evidence>
<dbReference type="EMBL" id="BTGC01000001">
    <property type="protein sequence ID" value="GMM49191.1"/>
    <property type="molecule type" value="Genomic_DNA"/>
</dbReference>
<dbReference type="AlphaFoldDB" id="A0AAV5RD56"/>
<dbReference type="InterPro" id="IPR007244">
    <property type="entry name" value="Naa35_N"/>
</dbReference>
<dbReference type="InterPro" id="IPR057982">
    <property type="entry name" value="TPR_NAA35"/>
</dbReference>
<dbReference type="Pfam" id="PF04112">
    <property type="entry name" value="Mak10"/>
    <property type="match status" value="1"/>
</dbReference>
<evidence type="ECO:0000259" key="5">
    <source>
        <dbReference type="Pfam" id="PF25789"/>
    </source>
</evidence>
<evidence type="ECO:0000256" key="1">
    <source>
        <dbReference type="ARBA" id="ARBA00004496"/>
    </source>
</evidence>
<organism evidence="6 7">
    <name type="scientific">Starmerella bacillaris</name>
    <name type="common">Yeast</name>
    <name type="synonym">Candida zemplinina</name>
    <dbReference type="NCBI Taxonomy" id="1247836"/>
    <lineage>
        <taxon>Eukaryota</taxon>
        <taxon>Fungi</taxon>
        <taxon>Dikarya</taxon>
        <taxon>Ascomycota</taxon>
        <taxon>Saccharomycotina</taxon>
        <taxon>Dipodascomycetes</taxon>
        <taxon>Dipodascales</taxon>
        <taxon>Trichomonascaceae</taxon>
        <taxon>Starmerella</taxon>
    </lineage>
</organism>
<dbReference type="Proteomes" id="UP001362899">
    <property type="component" value="Unassembled WGS sequence"/>
</dbReference>